<comment type="caution">
    <text evidence="1">The sequence shown here is derived from an EMBL/GenBank/DDBJ whole genome shotgun (WGS) entry which is preliminary data.</text>
</comment>
<dbReference type="EMBL" id="ANOG01000010">
    <property type="protein sequence ID" value="EMI22979.1"/>
    <property type="molecule type" value="Genomic_DNA"/>
</dbReference>
<dbReference type="AlphaFoldDB" id="M5S9X3"/>
<dbReference type="OrthoDB" id="247849at2"/>
<sequence>MADSAGNEDYCVCSPDRSFAIAPVEWVYELITNKRRPLNYVLTFNMIQAGRLPPSRAYAYKRIG</sequence>
<evidence type="ECO:0000313" key="2">
    <source>
        <dbReference type="Proteomes" id="UP000011991"/>
    </source>
</evidence>
<accession>M5S9X3</accession>
<protein>
    <submittedName>
        <fullName evidence="1">Uncharacterized protein</fullName>
    </submittedName>
</protein>
<gene>
    <name evidence="1" type="ORF">RMSM_00089</name>
</gene>
<evidence type="ECO:0000313" key="1">
    <source>
        <dbReference type="EMBL" id="EMI22979.1"/>
    </source>
</evidence>
<organism evidence="1 2">
    <name type="scientific">Rhodopirellula maiorica SM1</name>
    <dbReference type="NCBI Taxonomy" id="1265738"/>
    <lineage>
        <taxon>Bacteria</taxon>
        <taxon>Pseudomonadati</taxon>
        <taxon>Planctomycetota</taxon>
        <taxon>Planctomycetia</taxon>
        <taxon>Pirellulales</taxon>
        <taxon>Pirellulaceae</taxon>
        <taxon>Novipirellula</taxon>
    </lineage>
</organism>
<dbReference type="Proteomes" id="UP000011991">
    <property type="component" value="Unassembled WGS sequence"/>
</dbReference>
<proteinExistence type="predicted"/>
<dbReference type="PATRIC" id="fig|1265738.3.peg.89"/>
<name>M5S9X3_9BACT</name>
<dbReference type="RefSeq" id="WP_008689857.1">
    <property type="nucleotide sequence ID" value="NZ_ANOG01000010.1"/>
</dbReference>
<reference evidence="1 2" key="1">
    <citation type="journal article" date="2013" name="Mar. Genomics">
        <title>Expression of sulfatases in Rhodopirellula baltica and the diversity of sulfatases in the genus Rhodopirellula.</title>
        <authorList>
            <person name="Wegner C.E."/>
            <person name="Richter-Heitmann T."/>
            <person name="Klindworth A."/>
            <person name="Klockow C."/>
            <person name="Richter M."/>
            <person name="Achstetter T."/>
            <person name="Glockner F.O."/>
            <person name="Harder J."/>
        </authorList>
    </citation>
    <scope>NUCLEOTIDE SEQUENCE [LARGE SCALE GENOMIC DNA]</scope>
    <source>
        <strain evidence="1 2">SM1</strain>
    </source>
</reference>
<keyword evidence="2" id="KW-1185">Reference proteome</keyword>